<accession>A0ACA8ZQS7</accession>
<evidence type="ECO:0000313" key="1">
    <source>
        <dbReference type="EMBL" id="CAB5502175.1"/>
    </source>
</evidence>
<proteinExistence type="predicted"/>
<name>A0ACA8ZQS7_9GAMM</name>
<protein>
    <submittedName>
        <fullName evidence="1">Uncharacterized protein</fullName>
    </submittedName>
</protein>
<organism evidence="1 2">
    <name type="scientific">Bathymodiolus azoricus thioautotrophic gill symbiont</name>
    <dbReference type="NCBI Taxonomy" id="235205"/>
    <lineage>
        <taxon>Bacteria</taxon>
        <taxon>Pseudomonadati</taxon>
        <taxon>Pseudomonadota</taxon>
        <taxon>Gammaproteobacteria</taxon>
        <taxon>sulfur-oxidizing symbionts</taxon>
    </lineage>
</organism>
<evidence type="ECO:0000313" key="2">
    <source>
        <dbReference type="Proteomes" id="UP000635628"/>
    </source>
</evidence>
<keyword evidence="2" id="KW-1185">Reference proteome</keyword>
<reference evidence="1" key="1">
    <citation type="submission" date="2020-05" db="EMBL/GenBank/DDBJ databases">
        <authorList>
            <person name="Petersen J."/>
            <person name="Sayavedra L."/>
        </authorList>
    </citation>
    <scope>NUCLEOTIDE SEQUENCE</scope>
    <source>
        <strain evidence="1">B azoricus SOX Menez Gwen</strain>
    </source>
</reference>
<dbReference type="Proteomes" id="UP000635628">
    <property type="component" value="Unassembled WGS sequence"/>
</dbReference>
<comment type="caution">
    <text evidence="1">The sequence shown here is derived from an EMBL/GenBank/DDBJ whole genome shotgun (WGS) entry which is preliminary data.</text>
</comment>
<sequence length="108" mass="12369">MTQIIKSRKERANFTIEQKLDYAKLMVNENYSNKKIIAISGAGPSAVTRWKKQYLAEINGQTPKSSKAMTPEQQEIQSLKKQLWRAKRDNEILKKATALFAVDNQNTL</sequence>
<dbReference type="EMBL" id="CAESAP020000206">
    <property type="protein sequence ID" value="CAB5502175.1"/>
    <property type="molecule type" value="Genomic_DNA"/>
</dbReference>
<gene>
    <name evidence="1" type="ORF">AZO1586R_1390</name>
</gene>